<keyword evidence="3" id="KW-0106">Calcium</keyword>
<dbReference type="AlphaFoldDB" id="A0A4Z2G2T3"/>
<feature type="domain" description="Pentraxin (PTX)" evidence="10">
    <location>
        <begin position="340"/>
        <end position="565"/>
    </location>
</feature>
<evidence type="ECO:0000256" key="6">
    <source>
        <dbReference type="PROSITE-ProRule" id="PRU01172"/>
    </source>
</evidence>
<keyword evidence="7" id="KW-0175">Coiled coil</keyword>
<comment type="cofactor">
    <cofactor evidence="1">
        <name>Ca(2+)</name>
        <dbReference type="ChEBI" id="CHEBI:29108"/>
    </cofactor>
</comment>
<dbReference type="EMBL" id="SRLO01000772">
    <property type="protein sequence ID" value="TNN46832.1"/>
    <property type="molecule type" value="Genomic_DNA"/>
</dbReference>
<keyword evidence="11" id="KW-0675">Receptor</keyword>
<dbReference type="OrthoDB" id="8871962at2759"/>
<sequence>MVAFIGAVICIIAAVHTGSSRAAAQQRPAPDNHSLYPDARAHSPAAAGSVARAASLGALHGSETPDSEAPTFNIGLNGMDGVTGLTGHDPTVSRLICTPIPAGECNQKNFQQQAEDPSLYAGEDWGFLRTTAEELRQTVLQQKDQILTDQRTIRDLTGKLSECEKGLDGGGSRADRRGSAAGLWAGKSTAEGTHLERVMVRDSPGATTDGVHLLTIRAVDELEQAITQLKDRIEKLESDIGPFPHNQTDGSTSGAPEAGAAPGGPGRPADPGPRAGADRSWRMEDLEGELEKKVELLEKERKTLRLESEKQRQEIDQGINKLHHRLSGLEGGVSGHSFPEGYRLSFPTRTNYMYAVVKRAVPALRALTACLWLRPAEGGVGTPLSYAVPEQPNELVLLQGLHTPTELLVNGKVAQLPLNLSRGSWQHICVSWSQKGGAWQAYQGGKLRGEGHALAAGHHIRPGGVLILGQEQVSEGGREGRMNEVIAAYAAFTSKAEDSVGGGFDSSQALVGELSQFGLWDRVLSAGQVASLARCGRVTQGSVAPWSENGVEVYGGATKDPGEPCSKHNRSAQ</sequence>
<keyword evidence="5" id="KW-0325">Glycoprotein</keyword>
<proteinExistence type="predicted"/>
<dbReference type="SUPFAM" id="SSF49899">
    <property type="entry name" value="Concanavalin A-like lectins/glucanases"/>
    <property type="match status" value="1"/>
</dbReference>
<feature type="disulfide bond" evidence="6">
    <location>
        <begin position="370"/>
        <end position="429"/>
    </location>
</feature>
<dbReference type="InterPro" id="IPR013320">
    <property type="entry name" value="ConA-like_dom_sf"/>
</dbReference>
<organism evidence="11 12">
    <name type="scientific">Liparis tanakae</name>
    <name type="common">Tanaka's snailfish</name>
    <dbReference type="NCBI Taxonomy" id="230148"/>
    <lineage>
        <taxon>Eukaryota</taxon>
        <taxon>Metazoa</taxon>
        <taxon>Chordata</taxon>
        <taxon>Craniata</taxon>
        <taxon>Vertebrata</taxon>
        <taxon>Euteleostomi</taxon>
        <taxon>Actinopterygii</taxon>
        <taxon>Neopterygii</taxon>
        <taxon>Teleostei</taxon>
        <taxon>Neoteleostei</taxon>
        <taxon>Acanthomorphata</taxon>
        <taxon>Eupercaria</taxon>
        <taxon>Perciformes</taxon>
        <taxon>Cottioidei</taxon>
        <taxon>Cottales</taxon>
        <taxon>Liparidae</taxon>
        <taxon>Liparis</taxon>
    </lineage>
</organism>
<feature type="region of interest" description="Disordered" evidence="8">
    <location>
        <begin position="554"/>
        <end position="573"/>
    </location>
</feature>
<feature type="region of interest" description="Disordered" evidence="8">
    <location>
        <begin position="23"/>
        <end position="42"/>
    </location>
</feature>
<dbReference type="Pfam" id="PF00354">
    <property type="entry name" value="Pentaxin"/>
    <property type="match status" value="2"/>
</dbReference>
<comment type="caution">
    <text evidence="11">The sequence shown here is derived from an EMBL/GenBank/DDBJ whole genome shotgun (WGS) entry which is preliminary data.</text>
</comment>
<evidence type="ECO:0000256" key="1">
    <source>
        <dbReference type="ARBA" id="ARBA00001913"/>
    </source>
</evidence>
<dbReference type="PRINTS" id="PR00895">
    <property type="entry name" value="PENTAXIN"/>
</dbReference>
<protein>
    <submittedName>
        <fullName evidence="11">Neuronal pentraxin receptor</fullName>
    </submittedName>
</protein>
<evidence type="ECO:0000313" key="12">
    <source>
        <dbReference type="Proteomes" id="UP000314294"/>
    </source>
</evidence>
<dbReference type="InterPro" id="IPR051360">
    <property type="entry name" value="Neuronal_Pentraxin_Related"/>
</dbReference>
<keyword evidence="9" id="KW-0732">Signal</keyword>
<dbReference type="SMART" id="SM00159">
    <property type="entry name" value="PTX"/>
    <property type="match status" value="1"/>
</dbReference>
<accession>A0A4Z2G2T3</accession>
<dbReference type="GO" id="GO:0046872">
    <property type="term" value="F:metal ion binding"/>
    <property type="evidence" value="ECO:0007669"/>
    <property type="project" value="UniProtKB-KW"/>
</dbReference>
<feature type="signal peptide" evidence="9">
    <location>
        <begin position="1"/>
        <end position="24"/>
    </location>
</feature>
<evidence type="ECO:0000256" key="8">
    <source>
        <dbReference type="SAM" id="MobiDB-lite"/>
    </source>
</evidence>
<dbReference type="PANTHER" id="PTHR19277">
    <property type="entry name" value="PENTRAXIN"/>
    <property type="match status" value="1"/>
</dbReference>
<evidence type="ECO:0000256" key="5">
    <source>
        <dbReference type="ARBA" id="ARBA00023180"/>
    </source>
</evidence>
<keyword evidence="2" id="KW-0479">Metal-binding</keyword>
<gene>
    <name evidence="11" type="primary">Nptxr</name>
    <name evidence="11" type="ORF">EYF80_042982</name>
</gene>
<feature type="region of interest" description="Disordered" evidence="8">
    <location>
        <begin position="239"/>
        <end position="278"/>
    </location>
</feature>
<evidence type="ECO:0000256" key="3">
    <source>
        <dbReference type="ARBA" id="ARBA00022837"/>
    </source>
</evidence>
<evidence type="ECO:0000256" key="9">
    <source>
        <dbReference type="SAM" id="SignalP"/>
    </source>
</evidence>
<keyword evidence="12" id="KW-1185">Reference proteome</keyword>
<keyword evidence="4 6" id="KW-1015">Disulfide bond</keyword>
<feature type="coiled-coil region" evidence="7">
    <location>
        <begin position="283"/>
        <end position="314"/>
    </location>
</feature>
<evidence type="ECO:0000256" key="4">
    <source>
        <dbReference type="ARBA" id="ARBA00023157"/>
    </source>
</evidence>
<dbReference type="PROSITE" id="PS51828">
    <property type="entry name" value="PTX_2"/>
    <property type="match status" value="1"/>
</dbReference>
<feature type="chain" id="PRO_5021488385" evidence="9">
    <location>
        <begin position="25"/>
        <end position="573"/>
    </location>
</feature>
<evidence type="ECO:0000256" key="2">
    <source>
        <dbReference type="ARBA" id="ARBA00022723"/>
    </source>
</evidence>
<dbReference type="Gene3D" id="2.60.120.200">
    <property type="match status" value="1"/>
</dbReference>
<dbReference type="InterPro" id="IPR001759">
    <property type="entry name" value="PTX_dom"/>
</dbReference>
<reference evidence="11 12" key="1">
    <citation type="submission" date="2019-03" db="EMBL/GenBank/DDBJ databases">
        <title>First draft genome of Liparis tanakae, snailfish: a comprehensive survey of snailfish specific genes.</title>
        <authorList>
            <person name="Kim W."/>
            <person name="Song I."/>
            <person name="Jeong J.-H."/>
            <person name="Kim D."/>
            <person name="Kim S."/>
            <person name="Ryu S."/>
            <person name="Song J.Y."/>
            <person name="Lee S.K."/>
        </authorList>
    </citation>
    <scope>NUCLEOTIDE SEQUENCE [LARGE SCALE GENOMIC DNA]</scope>
    <source>
        <tissue evidence="11">Muscle</tissue>
    </source>
</reference>
<evidence type="ECO:0000256" key="7">
    <source>
        <dbReference type="SAM" id="Coils"/>
    </source>
</evidence>
<evidence type="ECO:0000259" key="10">
    <source>
        <dbReference type="PROSITE" id="PS51828"/>
    </source>
</evidence>
<evidence type="ECO:0000313" key="11">
    <source>
        <dbReference type="EMBL" id="TNN46832.1"/>
    </source>
</evidence>
<dbReference type="PANTHER" id="PTHR19277:SF162">
    <property type="entry name" value="NEURONAL PENTRAXIN RECEPTOR"/>
    <property type="match status" value="1"/>
</dbReference>
<name>A0A4Z2G2T3_9TELE</name>
<dbReference type="Proteomes" id="UP000314294">
    <property type="component" value="Unassembled WGS sequence"/>
</dbReference>